<reference evidence="1 2" key="1">
    <citation type="submission" date="2024-04" db="EMBL/GenBank/DDBJ databases">
        <authorList>
            <person name="Fracassetti M."/>
        </authorList>
    </citation>
    <scope>NUCLEOTIDE SEQUENCE [LARGE SCALE GENOMIC DNA]</scope>
</reference>
<keyword evidence="2" id="KW-1185">Reference proteome</keyword>
<dbReference type="Proteomes" id="UP001497516">
    <property type="component" value="Chromosome 10"/>
</dbReference>
<dbReference type="AlphaFoldDB" id="A0AAV2CV23"/>
<organism evidence="1 2">
    <name type="scientific">Linum trigynum</name>
    <dbReference type="NCBI Taxonomy" id="586398"/>
    <lineage>
        <taxon>Eukaryota</taxon>
        <taxon>Viridiplantae</taxon>
        <taxon>Streptophyta</taxon>
        <taxon>Embryophyta</taxon>
        <taxon>Tracheophyta</taxon>
        <taxon>Spermatophyta</taxon>
        <taxon>Magnoliopsida</taxon>
        <taxon>eudicotyledons</taxon>
        <taxon>Gunneridae</taxon>
        <taxon>Pentapetalae</taxon>
        <taxon>rosids</taxon>
        <taxon>fabids</taxon>
        <taxon>Malpighiales</taxon>
        <taxon>Linaceae</taxon>
        <taxon>Linum</taxon>
    </lineage>
</organism>
<accession>A0AAV2CV23</accession>
<protein>
    <submittedName>
        <fullName evidence="1">Uncharacterized protein</fullName>
    </submittedName>
</protein>
<gene>
    <name evidence="1" type="ORF">LTRI10_LOCUS7839</name>
</gene>
<proteinExistence type="predicted"/>
<evidence type="ECO:0000313" key="2">
    <source>
        <dbReference type="Proteomes" id="UP001497516"/>
    </source>
</evidence>
<name>A0AAV2CV23_9ROSI</name>
<evidence type="ECO:0000313" key="1">
    <source>
        <dbReference type="EMBL" id="CAL1360399.1"/>
    </source>
</evidence>
<dbReference type="EMBL" id="OZ034814">
    <property type="protein sequence ID" value="CAL1360399.1"/>
    <property type="molecule type" value="Genomic_DNA"/>
</dbReference>
<sequence length="81" mass="8906">MPSPVQNVAKVHHAHIGAIQRRIRLLNVAVLYILVVDCQWDVQVEPKYTHRLDSSPFTGIVVANVVIHGGGGRCVDGIFHS</sequence>